<comment type="caution">
    <text evidence="1">The sequence shown here is derived from an EMBL/GenBank/DDBJ whole genome shotgun (WGS) entry which is preliminary data.</text>
</comment>
<gene>
    <name evidence="1" type="ORF">San01_08200</name>
</gene>
<protein>
    <submittedName>
        <fullName evidence="1">Uncharacterized protein</fullName>
    </submittedName>
</protein>
<evidence type="ECO:0000313" key="1">
    <source>
        <dbReference type="EMBL" id="GES28333.1"/>
    </source>
</evidence>
<dbReference type="AlphaFoldDB" id="A0A5J4L2I2"/>
<reference evidence="1 2" key="1">
    <citation type="submission" date="2019-10" db="EMBL/GenBank/DDBJ databases">
        <title>Whole genome shotgun sequence of Streptomyces angustmyceticus NBRC 3934.</title>
        <authorList>
            <person name="Hosoyama A."/>
            <person name="Ichikawa N."/>
            <person name="Kimura A."/>
            <person name="Kitahashi Y."/>
            <person name="Komaki H."/>
            <person name="Uohara A."/>
        </authorList>
    </citation>
    <scope>NUCLEOTIDE SEQUENCE [LARGE SCALE GENOMIC DNA]</scope>
    <source>
        <strain evidence="1 2">NBRC 3934</strain>
    </source>
</reference>
<proteinExistence type="predicted"/>
<accession>A0A5J4L2I2</accession>
<organism evidence="1 2">
    <name type="scientific">Streptomyces angustmyceticus</name>
    <dbReference type="NCBI Taxonomy" id="285578"/>
    <lineage>
        <taxon>Bacteria</taxon>
        <taxon>Bacillati</taxon>
        <taxon>Actinomycetota</taxon>
        <taxon>Actinomycetes</taxon>
        <taxon>Kitasatosporales</taxon>
        <taxon>Streptomycetaceae</taxon>
        <taxon>Streptomyces</taxon>
    </lineage>
</organism>
<dbReference type="EMBL" id="BLAG01000004">
    <property type="protein sequence ID" value="GES28333.1"/>
    <property type="molecule type" value="Genomic_DNA"/>
</dbReference>
<keyword evidence="2" id="KW-1185">Reference proteome</keyword>
<name>A0A5J4L2I2_9ACTN</name>
<dbReference type="RefSeq" id="WP_263295684.1">
    <property type="nucleotide sequence ID" value="NZ_BLAG01000004.1"/>
</dbReference>
<dbReference type="Proteomes" id="UP000325598">
    <property type="component" value="Unassembled WGS sequence"/>
</dbReference>
<sequence length="43" mass="4504">MAIVARLHITFGLVVTPGLGARHHGNAGPSPCLHLVHVPDERG</sequence>
<evidence type="ECO:0000313" key="2">
    <source>
        <dbReference type="Proteomes" id="UP000325598"/>
    </source>
</evidence>
<dbReference type="GeneID" id="96756183"/>